<protein>
    <submittedName>
        <fullName evidence="1">15344_t:CDS:1</fullName>
    </submittedName>
</protein>
<reference evidence="1 2" key="1">
    <citation type="submission" date="2021-06" db="EMBL/GenBank/DDBJ databases">
        <authorList>
            <person name="Kallberg Y."/>
            <person name="Tangrot J."/>
            <person name="Rosling A."/>
        </authorList>
    </citation>
    <scope>NUCLEOTIDE SEQUENCE [LARGE SCALE GENOMIC DNA]</scope>
    <source>
        <strain evidence="1 2">120-4 pot B 10/14</strain>
    </source>
</reference>
<organism evidence="1 2">
    <name type="scientific">Gigaspora margarita</name>
    <dbReference type="NCBI Taxonomy" id="4874"/>
    <lineage>
        <taxon>Eukaryota</taxon>
        <taxon>Fungi</taxon>
        <taxon>Fungi incertae sedis</taxon>
        <taxon>Mucoromycota</taxon>
        <taxon>Glomeromycotina</taxon>
        <taxon>Glomeromycetes</taxon>
        <taxon>Diversisporales</taxon>
        <taxon>Gigasporaceae</taxon>
        <taxon>Gigaspora</taxon>
    </lineage>
</organism>
<sequence>MPSHIPETEEVVYLGIDLPNINLFVAADPAYKNLMSVPKVLEIKLYQKKPTLTKILKLYYEPKLLEKDNDKN</sequence>
<proteinExistence type="predicted"/>
<accession>A0ABN7UPJ2</accession>
<evidence type="ECO:0000313" key="2">
    <source>
        <dbReference type="Proteomes" id="UP000789901"/>
    </source>
</evidence>
<name>A0ABN7UPJ2_GIGMA</name>
<comment type="caution">
    <text evidence="1">The sequence shown here is derived from an EMBL/GenBank/DDBJ whole genome shotgun (WGS) entry which is preliminary data.</text>
</comment>
<dbReference type="Proteomes" id="UP000789901">
    <property type="component" value="Unassembled WGS sequence"/>
</dbReference>
<keyword evidence="2" id="KW-1185">Reference proteome</keyword>
<dbReference type="EMBL" id="CAJVQB010004555">
    <property type="protein sequence ID" value="CAG8639224.1"/>
    <property type="molecule type" value="Genomic_DNA"/>
</dbReference>
<gene>
    <name evidence="1" type="ORF">GMARGA_LOCUS8755</name>
</gene>
<evidence type="ECO:0000313" key="1">
    <source>
        <dbReference type="EMBL" id="CAG8639224.1"/>
    </source>
</evidence>